<evidence type="ECO:0000313" key="2">
    <source>
        <dbReference type="EMBL" id="CAE8612148.1"/>
    </source>
</evidence>
<protein>
    <recommendedName>
        <fullName evidence="5">Fe2OG dioxygenase domain-containing protein</fullName>
    </recommendedName>
</protein>
<organism evidence="2 4">
    <name type="scientific">Polarella glacialis</name>
    <name type="common">Dinoflagellate</name>
    <dbReference type="NCBI Taxonomy" id="89957"/>
    <lineage>
        <taxon>Eukaryota</taxon>
        <taxon>Sar</taxon>
        <taxon>Alveolata</taxon>
        <taxon>Dinophyceae</taxon>
        <taxon>Suessiales</taxon>
        <taxon>Suessiaceae</taxon>
        <taxon>Polarella</taxon>
    </lineage>
</organism>
<evidence type="ECO:0000313" key="3">
    <source>
        <dbReference type="EMBL" id="CAE8672197.1"/>
    </source>
</evidence>
<feature type="region of interest" description="Disordered" evidence="1">
    <location>
        <begin position="305"/>
        <end position="344"/>
    </location>
</feature>
<dbReference type="EMBL" id="CAJNNW010024398">
    <property type="protein sequence ID" value="CAE8672197.1"/>
    <property type="molecule type" value="Genomic_DNA"/>
</dbReference>
<gene>
    <name evidence="2" type="ORF">PGLA1383_LOCUS29948</name>
    <name evidence="3" type="ORF">PGLA2088_LOCUS17938</name>
</gene>
<dbReference type="AlphaFoldDB" id="A0A813FNF5"/>
<accession>A0A813FNF5</accession>
<name>A0A813FNF5_POLGL</name>
<dbReference type="EMBL" id="CAJNNV010025089">
    <property type="protein sequence ID" value="CAE8612148.1"/>
    <property type="molecule type" value="Genomic_DNA"/>
</dbReference>
<evidence type="ECO:0008006" key="5">
    <source>
        <dbReference type="Google" id="ProtNLM"/>
    </source>
</evidence>
<evidence type="ECO:0000256" key="1">
    <source>
        <dbReference type="SAM" id="MobiDB-lite"/>
    </source>
</evidence>
<dbReference type="OrthoDB" id="10501518at2759"/>
<reference evidence="2" key="1">
    <citation type="submission" date="2021-02" db="EMBL/GenBank/DDBJ databases">
        <authorList>
            <person name="Dougan E. K."/>
            <person name="Rhodes N."/>
            <person name="Thang M."/>
            <person name="Chan C."/>
        </authorList>
    </citation>
    <scope>NUCLEOTIDE SEQUENCE</scope>
</reference>
<sequence length="344" mass="38874">MSQHFDRIQVDPSQLDGFLDDFDEGPPETGQSCVFHHDVDWVAKVCEQIKNHRFALIHLPRRFEWLYKTLVQPQSYPCVLHDGVSVKEQAKTANTNMNLIPEKLDKLSAAWAQVCEHVCKVVTRKLLLLTTKCPTFSHEELHGALRISYNSTAGPHFDNAYVTMMGTGNVKGGLQFGLVHSSTDSADERDDDTGVKLNNGNEFAPCEDFFDAFEPDEKVTFLVFAGVRIASPLAEHYKPLLHRVQYTAEECSMVDRINTIYFLRRYDLGDRDIAKTHYEIHAFNQTFVNQQNWLDSDPTPAVCFGSENDKTSDAGASGHLEDAEEPEEGVFDWNYTGLPPVRAD</sequence>
<keyword evidence="4" id="KW-1185">Reference proteome</keyword>
<comment type="caution">
    <text evidence="2">The sequence shown here is derived from an EMBL/GenBank/DDBJ whole genome shotgun (WGS) entry which is preliminary data.</text>
</comment>
<dbReference type="Proteomes" id="UP000654075">
    <property type="component" value="Unassembled WGS sequence"/>
</dbReference>
<evidence type="ECO:0000313" key="4">
    <source>
        <dbReference type="Proteomes" id="UP000654075"/>
    </source>
</evidence>
<dbReference type="Proteomes" id="UP000626109">
    <property type="component" value="Unassembled WGS sequence"/>
</dbReference>
<proteinExistence type="predicted"/>